<dbReference type="AlphaFoldDB" id="A0A0C5CQF4"/>
<organism evidence="2 4">
    <name type="scientific">Heyndrickxia coagulans</name>
    <name type="common">Weizmannia coagulans</name>
    <dbReference type="NCBI Taxonomy" id="1398"/>
    <lineage>
        <taxon>Bacteria</taxon>
        <taxon>Bacillati</taxon>
        <taxon>Bacillota</taxon>
        <taxon>Bacilli</taxon>
        <taxon>Bacillales</taxon>
        <taxon>Bacillaceae</taxon>
        <taxon>Heyndrickxia</taxon>
    </lineage>
</organism>
<evidence type="ECO:0000313" key="1">
    <source>
        <dbReference type="EMBL" id="AJO23612.1"/>
    </source>
</evidence>
<accession>A0A0C5CQF4</accession>
<dbReference type="STRING" id="1398.AB434_2484"/>
<dbReference type="Proteomes" id="UP000070376">
    <property type="component" value="Unassembled WGS sequence"/>
</dbReference>
<gene>
    <name evidence="2" type="ORF">HMPREF3213_03449</name>
    <name evidence="1" type="ORF">SB48_HM08orf04496</name>
</gene>
<dbReference type="PATRIC" id="fig|1398.18.peg.2795"/>
<dbReference type="EMBL" id="LRPN01000177">
    <property type="protein sequence ID" value="KWZ77260.1"/>
    <property type="molecule type" value="Genomic_DNA"/>
</dbReference>
<sequence length="45" mass="5138">MNRRKQNVREEAGLEFGDINAGKIYEIMAESGTGKKRKNAKKNKK</sequence>
<dbReference type="GeneID" id="93260345"/>
<name>A0A0C5CQF4_HEYCO</name>
<dbReference type="Proteomes" id="UP000032024">
    <property type="component" value="Chromosome"/>
</dbReference>
<reference evidence="3" key="2">
    <citation type="submission" date="2015-01" db="EMBL/GenBank/DDBJ databases">
        <title>Comparative genome analysis of Bacillus coagulans HM-08, Clostridium butyricum HM-68, Bacillus subtilis HM-66 and Bacillus paralicheniformis BL-09.</title>
        <authorList>
            <person name="Zhang H."/>
        </authorList>
    </citation>
    <scope>NUCLEOTIDE SEQUENCE [LARGE SCALE GENOMIC DNA]</scope>
    <source>
        <strain evidence="3">HM-08</strain>
    </source>
</reference>
<reference evidence="2" key="4">
    <citation type="submission" date="2016-01" db="EMBL/GenBank/DDBJ databases">
        <authorList>
            <person name="Oliw E.H."/>
        </authorList>
    </citation>
    <scope>NUCLEOTIDE SEQUENCE [LARGE SCALE GENOMIC DNA]</scope>
    <source>
        <strain evidence="2">GED7749B</strain>
    </source>
</reference>
<evidence type="ECO:0000313" key="3">
    <source>
        <dbReference type="Proteomes" id="UP000032024"/>
    </source>
</evidence>
<evidence type="ECO:0000313" key="2">
    <source>
        <dbReference type="EMBL" id="KWZ77260.1"/>
    </source>
</evidence>
<dbReference type="RefSeq" id="WP_014095639.1">
    <property type="nucleotide sequence ID" value="NZ_CP010525.1"/>
</dbReference>
<dbReference type="EMBL" id="CP010525">
    <property type="protein sequence ID" value="AJO23612.1"/>
    <property type="molecule type" value="Genomic_DNA"/>
</dbReference>
<keyword evidence="3" id="KW-1185">Reference proteome</keyword>
<protein>
    <submittedName>
        <fullName evidence="2">Uncharacterized protein</fullName>
    </submittedName>
</protein>
<reference evidence="4" key="3">
    <citation type="submission" date="2016-01" db="EMBL/GenBank/DDBJ databases">
        <authorList>
            <person name="Mitreva M."/>
            <person name="Pepin K.H."/>
            <person name="Mihindukulasuriya K.A."/>
            <person name="Fulton R."/>
            <person name="Fronick C."/>
            <person name="O'Laughlin M."/>
            <person name="Miner T."/>
            <person name="Herter B."/>
            <person name="Rosa B.A."/>
            <person name="Cordes M."/>
            <person name="Tomlinson C."/>
            <person name="Wollam A."/>
            <person name="Palsikar V.B."/>
            <person name="Mardis E.R."/>
            <person name="Wilson R.K."/>
        </authorList>
    </citation>
    <scope>NUCLEOTIDE SEQUENCE [LARGE SCALE GENOMIC DNA]</scope>
    <source>
        <strain evidence="4">GED7749B</strain>
    </source>
</reference>
<reference evidence="1" key="1">
    <citation type="submission" date="2015-01" db="EMBL/GenBank/DDBJ databases">
        <title>Comparative genome analysis of Bacillus coagulans HM-08, Clostridium butyricum HM-68, Bacillus subtilis HM-66 and Bacillus licheniformis BL-09.</title>
        <authorList>
            <person name="Zhang H."/>
        </authorList>
    </citation>
    <scope>NUCLEOTIDE SEQUENCE [LARGE SCALE GENOMIC DNA]</scope>
    <source>
        <strain evidence="1">HM-08</strain>
    </source>
</reference>
<evidence type="ECO:0000313" key="4">
    <source>
        <dbReference type="Proteomes" id="UP000070376"/>
    </source>
</evidence>
<proteinExistence type="predicted"/>